<proteinExistence type="predicted"/>
<gene>
    <name evidence="1" type="ORF">OCBIM_22008254mg</name>
</gene>
<dbReference type="SUPFAM" id="SSF140809">
    <property type="entry name" value="Rhabdovirus nucleoprotein-like"/>
    <property type="match status" value="1"/>
</dbReference>
<accession>A0A0L8FTN9</accession>
<protein>
    <submittedName>
        <fullName evidence="1">Uncharacterized protein</fullName>
    </submittedName>
</protein>
<name>A0A0L8FTN9_OCTBM</name>
<organism evidence="1">
    <name type="scientific">Octopus bimaculoides</name>
    <name type="common">California two-spotted octopus</name>
    <dbReference type="NCBI Taxonomy" id="37653"/>
    <lineage>
        <taxon>Eukaryota</taxon>
        <taxon>Metazoa</taxon>
        <taxon>Spiralia</taxon>
        <taxon>Lophotrochozoa</taxon>
        <taxon>Mollusca</taxon>
        <taxon>Cephalopoda</taxon>
        <taxon>Coleoidea</taxon>
        <taxon>Octopodiformes</taxon>
        <taxon>Octopoda</taxon>
        <taxon>Incirrata</taxon>
        <taxon>Octopodidae</taxon>
        <taxon>Octopus</taxon>
    </lineage>
</organism>
<sequence>MFWLKFKYHRLSMHIFNVVTMYEKCEDLSVLLFYYDKFGVKLEPALVYMFYFKLAQDLEKAMVAKQERDHFREQ</sequence>
<dbReference type="AlphaFoldDB" id="A0A0L8FTN9"/>
<dbReference type="InterPro" id="IPR035961">
    <property type="entry name" value="Rhabdovirus_nucleoprotein-like"/>
</dbReference>
<dbReference type="EMBL" id="KQ426605">
    <property type="protein sequence ID" value="KOF68039.1"/>
    <property type="molecule type" value="Genomic_DNA"/>
</dbReference>
<evidence type="ECO:0000313" key="1">
    <source>
        <dbReference type="EMBL" id="KOF68039.1"/>
    </source>
</evidence>
<reference evidence="1" key="1">
    <citation type="submission" date="2015-07" db="EMBL/GenBank/DDBJ databases">
        <title>MeaNS - Measles Nucleotide Surveillance Program.</title>
        <authorList>
            <person name="Tran T."/>
            <person name="Druce J."/>
        </authorList>
    </citation>
    <scope>NUCLEOTIDE SEQUENCE</scope>
    <source>
        <strain evidence="1">UCB-OBI-ISO-001</strain>
        <tissue evidence="1">Gonad</tissue>
    </source>
</reference>